<name>A0A9W8VCG4_9HYPO</name>
<evidence type="ECO:0000313" key="2">
    <source>
        <dbReference type="EMBL" id="KAJ4258243.1"/>
    </source>
</evidence>
<dbReference type="Proteomes" id="UP001152049">
    <property type="component" value="Unassembled WGS sequence"/>
</dbReference>
<organism evidence="2 3">
    <name type="scientific">Fusarium torreyae</name>
    <dbReference type="NCBI Taxonomy" id="1237075"/>
    <lineage>
        <taxon>Eukaryota</taxon>
        <taxon>Fungi</taxon>
        <taxon>Dikarya</taxon>
        <taxon>Ascomycota</taxon>
        <taxon>Pezizomycotina</taxon>
        <taxon>Sordariomycetes</taxon>
        <taxon>Hypocreomycetidae</taxon>
        <taxon>Hypocreales</taxon>
        <taxon>Nectriaceae</taxon>
        <taxon>Fusarium</taxon>
    </lineage>
</organism>
<dbReference type="EMBL" id="JAOQAZ010000016">
    <property type="protein sequence ID" value="KAJ4258243.1"/>
    <property type="molecule type" value="Genomic_DNA"/>
</dbReference>
<comment type="caution">
    <text evidence="2">The sequence shown here is derived from an EMBL/GenBank/DDBJ whole genome shotgun (WGS) entry which is preliminary data.</text>
</comment>
<gene>
    <name evidence="2" type="ORF">NW762_008392</name>
</gene>
<protein>
    <submittedName>
        <fullName evidence="2">Uncharacterized protein</fullName>
    </submittedName>
</protein>
<sequence>MTLDITDDGTVIDLFNRYTRQKPRKTRRKLALDDSASTTNTHHGPELLSSITANTASDTSNAVTQPCIDAQIEPTYQEDVADKRPSQQGNSLTLSSIIQMARRVKEIDSSQMSTPLTDRINLQSEPELVDAPSLQDALVMPEREDLLLRRL</sequence>
<accession>A0A9W8VCG4</accession>
<keyword evidence="3" id="KW-1185">Reference proteome</keyword>
<evidence type="ECO:0000256" key="1">
    <source>
        <dbReference type="SAM" id="MobiDB-lite"/>
    </source>
</evidence>
<proteinExistence type="predicted"/>
<dbReference type="AlphaFoldDB" id="A0A9W8VCG4"/>
<feature type="region of interest" description="Disordered" evidence="1">
    <location>
        <begin position="23"/>
        <end position="47"/>
    </location>
</feature>
<reference evidence="2" key="1">
    <citation type="submission" date="2022-09" db="EMBL/GenBank/DDBJ databases">
        <title>Fusarium specimens isolated from Avocado Roots.</title>
        <authorList>
            <person name="Stajich J."/>
            <person name="Roper C."/>
            <person name="Heimlech-Rivalta G."/>
        </authorList>
    </citation>
    <scope>NUCLEOTIDE SEQUENCE</scope>
    <source>
        <strain evidence="2">CF00136</strain>
    </source>
</reference>
<evidence type="ECO:0000313" key="3">
    <source>
        <dbReference type="Proteomes" id="UP001152049"/>
    </source>
</evidence>